<dbReference type="EMBL" id="GANP01005140">
    <property type="protein sequence ID" value="JAB79328.1"/>
    <property type="molecule type" value="mRNA"/>
</dbReference>
<evidence type="ECO:0000256" key="4">
    <source>
        <dbReference type="ARBA" id="ARBA00023180"/>
    </source>
</evidence>
<keyword evidence="3 6" id="KW-0732">Signal</keyword>
<dbReference type="Pfam" id="PF12115">
    <property type="entry name" value="Salp15"/>
    <property type="match status" value="1"/>
</dbReference>
<dbReference type="GO" id="GO:0005576">
    <property type="term" value="C:extracellular region"/>
    <property type="evidence" value="ECO:0007669"/>
    <property type="project" value="UniProtKB-SubCell"/>
</dbReference>
<evidence type="ECO:0000256" key="5">
    <source>
        <dbReference type="ARBA" id="ARBA00034321"/>
    </source>
</evidence>
<feature type="signal peptide" evidence="6">
    <location>
        <begin position="1"/>
        <end position="22"/>
    </location>
</feature>
<reference evidence="7" key="1">
    <citation type="journal article" date="2015" name="Sci. Rep.">
        <title>Tissue- and time-dependent transcription in Ixodes ricinus salivary glands and midguts when blood feeding on the vertebrate host.</title>
        <authorList>
            <person name="Kotsyfakis M."/>
            <person name="Schwarz A."/>
            <person name="Erhart J."/>
            <person name="Ribeiro J.M."/>
        </authorList>
    </citation>
    <scope>NUCLEOTIDE SEQUENCE</scope>
    <source>
        <tissue evidence="7">Salivary gland and midgut</tissue>
    </source>
</reference>
<dbReference type="InterPro" id="IPR021971">
    <property type="entry name" value="Salp15"/>
</dbReference>
<comment type="similarity">
    <text evidence="5">Belongs to the salp15 family.</text>
</comment>
<comment type="subcellular location">
    <subcellularLocation>
        <location evidence="1">Secreted</location>
    </subcellularLocation>
</comment>
<keyword evidence="2" id="KW-0964">Secreted</keyword>
<keyword evidence="4" id="KW-0325">Glycoprotein</keyword>
<evidence type="ECO:0000313" key="7">
    <source>
        <dbReference type="EMBL" id="JAB79328.1"/>
    </source>
</evidence>
<organism evidence="7">
    <name type="scientific">Ixodes ricinus</name>
    <name type="common">Common tick</name>
    <name type="synonym">Acarus ricinus</name>
    <dbReference type="NCBI Taxonomy" id="34613"/>
    <lineage>
        <taxon>Eukaryota</taxon>
        <taxon>Metazoa</taxon>
        <taxon>Ecdysozoa</taxon>
        <taxon>Arthropoda</taxon>
        <taxon>Chelicerata</taxon>
        <taxon>Arachnida</taxon>
        <taxon>Acari</taxon>
        <taxon>Parasitiformes</taxon>
        <taxon>Ixodida</taxon>
        <taxon>Ixodoidea</taxon>
        <taxon>Ixodidae</taxon>
        <taxon>Ixodinae</taxon>
        <taxon>Ixodes</taxon>
    </lineage>
</organism>
<proteinExistence type="evidence at transcript level"/>
<sequence>MTRMMILTLSVVLLATLNNIHAAELVPGNHIAGTCSKKLGDYIRERCSNLKTKLIAFSGCSYTCQGTNPEGQPTTTNHYLMDGLPCGQCKECCTGTCTPVEFGFENPLTLKSCAKKRTAAGRYL</sequence>
<dbReference type="AlphaFoldDB" id="V5HXP5"/>
<feature type="chain" id="PRO_5004736259" evidence="6">
    <location>
        <begin position="23"/>
        <end position="124"/>
    </location>
</feature>
<accession>V5HXP5</accession>
<evidence type="ECO:0000256" key="3">
    <source>
        <dbReference type="ARBA" id="ARBA00022729"/>
    </source>
</evidence>
<evidence type="ECO:0000256" key="1">
    <source>
        <dbReference type="ARBA" id="ARBA00004613"/>
    </source>
</evidence>
<evidence type="ECO:0000256" key="2">
    <source>
        <dbReference type="ARBA" id="ARBA00022525"/>
    </source>
</evidence>
<evidence type="ECO:0000256" key="6">
    <source>
        <dbReference type="SAM" id="SignalP"/>
    </source>
</evidence>
<protein>
    <submittedName>
        <fullName evidence="7">Putative secreted protein</fullName>
    </submittedName>
</protein>
<name>V5HXP5_IXORI</name>